<evidence type="ECO:0000313" key="1">
    <source>
        <dbReference type="EMBL" id="KIG15810.1"/>
    </source>
</evidence>
<dbReference type="Proteomes" id="UP000031599">
    <property type="component" value="Unassembled WGS sequence"/>
</dbReference>
<name>A0A0C2D1X4_9BACT</name>
<gene>
    <name evidence="1" type="ORF">DB30_05228</name>
</gene>
<proteinExistence type="predicted"/>
<dbReference type="RefSeq" id="WP_052550915.1">
    <property type="nucleotide sequence ID" value="NZ_JMCC02000047.1"/>
</dbReference>
<dbReference type="AlphaFoldDB" id="A0A0C2D1X4"/>
<comment type="caution">
    <text evidence="1">The sequence shown here is derived from an EMBL/GenBank/DDBJ whole genome shotgun (WGS) entry which is preliminary data.</text>
</comment>
<sequence length="447" mass="48832">MNERLVPGFATETRCASIRLVELMAPLVAGLTAGAPCLDFAGLLATLRERASATRASAPLELGPELRAAYAELRRVPHLLIGSDERLGLWGSAYAPALDALMRAAADEATASATIVARVCELLPRTHAVGALDEPDELPRRRLFAELCVHTIFTLAALEALPRLTRTVDDPERSPAWLYARCELSAVVLASLHAAAGAAERSWYAFGLLAVERELPELPKRGAVPPCRLEIRPLFRSSAARWLDADHEDIAPRSLVFPSGTRFAVLSVEEDAEGVVVVRLAERSHLAARLAERLPIPELDGQPLYHYTLGRSLPGIIDDGEIGVAAALPGTNAPSVWLTTHADWEPSAVKSVTEGDLRRELGREELAKLGEGLFRIRVDPRNRALSWPCFAELCSVSPMLVERLDTRGRERGADPSEWFCCPEAVPAAFWLGIEMYQPELGWVELDM</sequence>
<protein>
    <submittedName>
        <fullName evidence="1">Uncharacterized protein</fullName>
    </submittedName>
</protein>
<dbReference type="EMBL" id="JMCC02000047">
    <property type="protein sequence ID" value="KIG15810.1"/>
    <property type="molecule type" value="Genomic_DNA"/>
</dbReference>
<evidence type="ECO:0000313" key="2">
    <source>
        <dbReference type="Proteomes" id="UP000031599"/>
    </source>
</evidence>
<organism evidence="1 2">
    <name type="scientific">Enhygromyxa salina</name>
    <dbReference type="NCBI Taxonomy" id="215803"/>
    <lineage>
        <taxon>Bacteria</taxon>
        <taxon>Pseudomonadati</taxon>
        <taxon>Myxococcota</taxon>
        <taxon>Polyangia</taxon>
        <taxon>Nannocystales</taxon>
        <taxon>Nannocystaceae</taxon>
        <taxon>Enhygromyxa</taxon>
    </lineage>
</organism>
<accession>A0A0C2D1X4</accession>
<reference evidence="1 2" key="1">
    <citation type="submission" date="2014-12" db="EMBL/GenBank/DDBJ databases">
        <title>Genome assembly of Enhygromyxa salina DSM 15201.</title>
        <authorList>
            <person name="Sharma G."/>
            <person name="Subramanian S."/>
        </authorList>
    </citation>
    <scope>NUCLEOTIDE SEQUENCE [LARGE SCALE GENOMIC DNA]</scope>
    <source>
        <strain evidence="1 2">DSM 15201</strain>
    </source>
</reference>